<comment type="similarity">
    <text evidence="1">Belongs to the peptidase C40 family.</text>
</comment>
<keyword evidence="2" id="KW-0645">Protease</keyword>
<keyword evidence="9" id="KW-1185">Reference proteome</keyword>
<dbReference type="Pfam" id="PF00877">
    <property type="entry name" value="NLPC_P60"/>
    <property type="match status" value="1"/>
</dbReference>
<dbReference type="EMBL" id="JANFNG010000008">
    <property type="protein sequence ID" value="MCQ4081578.1"/>
    <property type="molecule type" value="Genomic_DNA"/>
</dbReference>
<evidence type="ECO:0000256" key="2">
    <source>
        <dbReference type="ARBA" id="ARBA00022670"/>
    </source>
</evidence>
<evidence type="ECO:0000313" key="8">
    <source>
        <dbReference type="EMBL" id="MCQ4081578.1"/>
    </source>
</evidence>
<reference evidence="8" key="1">
    <citation type="submission" date="2022-06" db="EMBL/GenBank/DDBJ databases">
        <title>Draft genome sequence of Streptomyces sp. RB6PN25 isolated from peat swamp forest in Thailand.</title>
        <authorList>
            <person name="Duangmal K."/>
            <person name="Klaysubun C."/>
        </authorList>
    </citation>
    <scope>NUCLEOTIDE SEQUENCE</scope>
    <source>
        <strain evidence="8">RB6PN25</strain>
    </source>
</reference>
<proteinExistence type="inferred from homology"/>
<gene>
    <name evidence="8" type="ORF">NGB36_13425</name>
</gene>
<feature type="region of interest" description="Disordered" evidence="6">
    <location>
        <begin position="1"/>
        <end position="75"/>
    </location>
</feature>
<protein>
    <submittedName>
        <fullName evidence="8">NlpC/P60 family protein</fullName>
    </submittedName>
</protein>
<feature type="domain" description="NlpC/P60" evidence="7">
    <location>
        <begin position="295"/>
        <end position="409"/>
    </location>
</feature>
<feature type="compositionally biased region" description="Basic and acidic residues" evidence="6">
    <location>
        <begin position="34"/>
        <end position="52"/>
    </location>
</feature>
<evidence type="ECO:0000256" key="4">
    <source>
        <dbReference type="ARBA" id="ARBA00022807"/>
    </source>
</evidence>
<feature type="coiled-coil region" evidence="5">
    <location>
        <begin position="214"/>
        <end position="266"/>
    </location>
</feature>
<dbReference type="SUPFAM" id="SSF54001">
    <property type="entry name" value="Cysteine proteinases"/>
    <property type="match status" value="1"/>
</dbReference>
<organism evidence="8 9">
    <name type="scientific">Streptomyces humicola</name>
    <dbReference type="NCBI Taxonomy" id="2953240"/>
    <lineage>
        <taxon>Bacteria</taxon>
        <taxon>Bacillati</taxon>
        <taxon>Actinomycetota</taxon>
        <taxon>Actinomycetes</taxon>
        <taxon>Kitasatosporales</taxon>
        <taxon>Streptomycetaceae</taxon>
        <taxon>Streptomyces</taxon>
    </lineage>
</organism>
<feature type="coiled-coil region" evidence="5">
    <location>
        <begin position="116"/>
        <end position="150"/>
    </location>
</feature>
<evidence type="ECO:0000256" key="5">
    <source>
        <dbReference type="SAM" id="Coils"/>
    </source>
</evidence>
<comment type="caution">
    <text evidence="8">The sequence shown here is derived from an EMBL/GenBank/DDBJ whole genome shotgun (WGS) entry which is preliminary data.</text>
</comment>
<keyword evidence="4" id="KW-0788">Thiol protease</keyword>
<dbReference type="PANTHER" id="PTHR47359">
    <property type="entry name" value="PEPTIDOGLYCAN DL-ENDOPEPTIDASE CWLO"/>
    <property type="match status" value="1"/>
</dbReference>
<dbReference type="PANTHER" id="PTHR47359:SF3">
    <property type="entry name" value="NLP_P60 DOMAIN-CONTAINING PROTEIN-RELATED"/>
    <property type="match status" value="1"/>
</dbReference>
<dbReference type="InterPro" id="IPR000064">
    <property type="entry name" value="NLP_P60_dom"/>
</dbReference>
<accession>A0ABT1PWW4</accession>
<feature type="compositionally biased region" description="Basic and acidic residues" evidence="6">
    <location>
        <begin position="65"/>
        <end position="74"/>
    </location>
</feature>
<keyword evidence="5" id="KW-0175">Coiled coil</keyword>
<dbReference type="InterPro" id="IPR051794">
    <property type="entry name" value="PG_Endopeptidase_C40"/>
</dbReference>
<dbReference type="PROSITE" id="PS51935">
    <property type="entry name" value="NLPC_P60"/>
    <property type="match status" value="1"/>
</dbReference>
<name>A0ABT1PWW4_9ACTN</name>
<sequence>MASHRRPAQFRERRTRAGEGGPPAAQGEAGRGSDGGERLRHDSPSAEPERGSPRGAGGGSPRAAGEGRRSERSHPFATATPVAALSAAVATAAALTSAVPAGAAAESGPDAIKSRLDTLYEQAEQATEKFDAAQEQEAQLRGEIDALQGQVARSRQAVNRLLDGLAAVATAQYQQGGIDPMLVLLLSSNPSDYLERAADLDRIDSEQAAELHQLRAAERALAQERAEAAAKLADLERVRAALAAHKRIVEQRLKEAERLLGALTDKEQAALGFGPDGRMTGIGRLPDLPDLGPSSSRAAAAVAAAESAVGLPYAWGAAGPDAFDCSGLMYWAYEHAGVMLPRTSQGQLGAGQRVPLSQIRPGDLVIYRDNASHVGMYVGGGRVVHAPYPGARVRYDPVDMMPIAGVTRI</sequence>
<dbReference type="Gene3D" id="6.10.250.3150">
    <property type="match status" value="1"/>
</dbReference>
<evidence type="ECO:0000259" key="7">
    <source>
        <dbReference type="PROSITE" id="PS51935"/>
    </source>
</evidence>
<evidence type="ECO:0000256" key="3">
    <source>
        <dbReference type="ARBA" id="ARBA00022801"/>
    </source>
</evidence>
<dbReference type="Gene3D" id="3.90.1720.10">
    <property type="entry name" value="endopeptidase domain like (from Nostoc punctiforme)"/>
    <property type="match status" value="1"/>
</dbReference>
<keyword evidence="3" id="KW-0378">Hydrolase</keyword>
<dbReference type="InterPro" id="IPR038765">
    <property type="entry name" value="Papain-like_cys_pep_sf"/>
</dbReference>
<evidence type="ECO:0000256" key="1">
    <source>
        <dbReference type="ARBA" id="ARBA00007074"/>
    </source>
</evidence>
<evidence type="ECO:0000256" key="6">
    <source>
        <dbReference type="SAM" id="MobiDB-lite"/>
    </source>
</evidence>
<dbReference type="RefSeq" id="WP_255920477.1">
    <property type="nucleotide sequence ID" value="NZ_JANFNG010000008.1"/>
</dbReference>
<evidence type="ECO:0000313" key="9">
    <source>
        <dbReference type="Proteomes" id="UP001057702"/>
    </source>
</evidence>
<dbReference type="Proteomes" id="UP001057702">
    <property type="component" value="Unassembled WGS sequence"/>
</dbReference>